<dbReference type="Proteomes" id="UP001596002">
    <property type="component" value="Unassembled WGS sequence"/>
</dbReference>
<protein>
    <submittedName>
        <fullName evidence="2">Uncharacterized protein</fullName>
    </submittedName>
</protein>
<gene>
    <name evidence="2" type="ORF">ACFO8Q_14540</name>
</gene>
<feature type="chain" id="PRO_5047067856" evidence="1">
    <location>
        <begin position="25"/>
        <end position="253"/>
    </location>
</feature>
<comment type="caution">
    <text evidence="2">The sequence shown here is derived from an EMBL/GenBank/DDBJ whole genome shotgun (WGS) entry which is preliminary data.</text>
</comment>
<name>A0ABV9Q7E8_9BACL</name>
<sequence length="253" mass="28779">MKKAFYGLLVFAMCSLTTVPAVLANPTSKTPEVVFEKEEIKDQKSLFERASKGITDLENSPFSPVGELENTKTKLKEKVKTISTTQHVKSEKYPNGEVKDAYVTTSFAIIPKHKSQTQNYTGSAGLEYDQSQSSGQWDESISVYAYSTIYWNKYNTDYFDLQKVDGGWSIQDSQMGVKDKRVRLAASGYKDYPAGYAEQYKDYYPSGLTYSYFAPSEWVPINSKATPRVFGMIAYCTIFDYTTSWNFTFKNQY</sequence>
<reference evidence="3" key="1">
    <citation type="journal article" date="2019" name="Int. J. Syst. Evol. Microbiol.">
        <title>The Global Catalogue of Microorganisms (GCM) 10K type strain sequencing project: providing services to taxonomists for standard genome sequencing and annotation.</title>
        <authorList>
            <consortium name="The Broad Institute Genomics Platform"/>
            <consortium name="The Broad Institute Genome Sequencing Center for Infectious Disease"/>
            <person name="Wu L."/>
            <person name="Ma J."/>
        </authorList>
    </citation>
    <scope>NUCLEOTIDE SEQUENCE [LARGE SCALE GENOMIC DNA]</scope>
    <source>
        <strain evidence="3">WYCCWR 12678</strain>
    </source>
</reference>
<proteinExistence type="predicted"/>
<dbReference type="RefSeq" id="WP_380026510.1">
    <property type="nucleotide sequence ID" value="NZ_JBHSHC010000106.1"/>
</dbReference>
<evidence type="ECO:0000313" key="3">
    <source>
        <dbReference type="Proteomes" id="UP001596002"/>
    </source>
</evidence>
<dbReference type="EMBL" id="JBHSHC010000106">
    <property type="protein sequence ID" value="MFC4768560.1"/>
    <property type="molecule type" value="Genomic_DNA"/>
</dbReference>
<keyword evidence="1" id="KW-0732">Signal</keyword>
<keyword evidence="3" id="KW-1185">Reference proteome</keyword>
<feature type="signal peptide" evidence="1">
    <location>
        <begin position="1"/>
        <end position="24"/>
    </location>
</feature>
<organism evidence="2 3">
    <name type="scientific">Effusibacillus consociatus</name>
    <dbReference type="NCBI Taxonomy" id="1117041"/>
    <lineage>
        <taxon>Bacteria</taxon>
        <taxon>Bacillati</taxon>
        <taxon>Bacillota</taxon>
        <taxon>Bacilli</taxon>
        <taxon>Bacillales</taxon>
        <taxon>Alicyclobacillaceae</taxon>
        <taxon>Effusibacillus</taxon>
    </lineage>
</organism>
<accession>A0ABV9Q7E8</accession>
<evidence type="ECO:0000256" key="1">
    <source>
        <dbReference type="SAM" id="SignalP"/>
    </source>
</evidence>
<evidence type="ECO:0000313" key="2">
    <source>
        <dbReference type="EMBL" id="MFC4768560.1"/>
    </source>
</evidence>